<name>A0ABQ9GGS7_9NEOP</name>
<feature type="region of interest" description="Disordered" evidence="1">
    <location>
        <begin position="1"/>
        <end position="29"/>
    </location>
</feature>
<proteinExistence type="predicted"/>
<organism evidence="2 3">
    <name type="scientific">Dryococelus australis</name>
    <dbReference type="NCBI Taxonomy" id="614101"/>
    <lineage>
        <taxon>Eukaryota</taxon>
        <taxon>Metazoa</taxon>
        <taxon>Ecdysozoa</taxon>
        <taxon>Arthropoda</taxon>
        <taxon>Hexapoda</taxon>
        <taxon>Insecta</taxon>
        <taxon>Pterygota</taxon>
        <taxon>Neoptera</taxon>
        <taxon>Polyneoptera</taxon>
        <taxon>Phasmatodea</taxon>
        <taxon>Verophasmatodea</taxon>
        <taxon>Anareolatae</taxon>
        <taxon>Phasmatidae</taxon>
        <taxon>Eurycanthinae</taxon>
        <taxon>Dryococelus</taxon>
    </lineage>
</organism>
<protein>
    <submittedName>
        <fullName evidence="2">Uncharacterized protein</fullName>
    </submittedName>
</protein>
<sequence length="425" mass="47132">MRVIEVNMERRRNEGAGGGGETGDPRENPRTIGIVRNDSHTQDPELQSLFLRRSNVGGFCMKGSDWERPCELTLCCTARASKELMELFLERHEHSVRAPPTRGLECVAVCWEIRFFDETFPPASNRLDCSLPTKANWVQILGRVTPGFSQVGIPPDDAAGRAGFPADLPLPQPLRSGAAPFSPHFTLIVSQYLVSRRRISAKVFWSAHSHGNYLREKVPLGMTEGRLQHRGSKLDLRSYLRSTLRTGAPFEFRAGLEIEIEFISNHRNWRFEILIRDQQPSSTNNDESESQNHKISLVQDIYIGTKIKLDSGSELGSFDLGSGAMLVQPALRFIILWLGTRHSLRRPASLSCLMPKRALLTLGEPDSGDPLALVDAAADARRLISGLQSMVGCCGSSSRSCISRIVSSSELASWSLLQQHASSQL</sequence>
<gene>
    <name evidence="2" type="ORF">PR048_027535</name>
</gene>
<dbReference type="EMBL" id="JARBHB010000012">
    <property type="protein sequence ID" value="KAJ8871229.1"/>
    <property type="molecule type" value="Genomic_DNA"/>
</dbReference>
<reference evidence="2 3" key="1">
    <citation type="submission" date="2023-02" db="EMBL/GenBank/DDBJ databases">
        <title>LHISI_Scaffold_Assembly.</title>
        <authorList>
            <person name="Stuart O.P."/>
            <person name="Cleave R."/>
            <person name="Magrath M.J.L."/>
            <person name="Mikheyev A.S."/>
        </authorList>
    </citation>
    <scope>NUCLEOTIDE SEQUENCE [LARGE SCALE GENOMIC DNA]</scope>
    <source>
        <strain evidence="2">Daus_M_001</strain>
        <tissue evidence="2">Leg muscle</tissue>
    </source>
</reference>
<evidence type="ECO:0000313" key="3">
    <source>
        <dbReference type="Proteomes" id="UP001159363"/>
    </source>
</evidence>
<keyword evidence="3" id="KW-1185">Reference proteome</keyword>
<evidence type="ECO:0000256" key="1">
    <source>
        <dbReference type="SAM" id="MobiDB-lite"/>
    </source>
</evidence>
<evidence type="ECO:0000313" key="2">
    <source>
        <dbReference type="EMBL" id="KAJ8871229.1"/>
    </source>
</evidence>
<comment type="caution">
    <text evidence="2">The sequence shown here is derived from an EMBL/GenBank/DDBJ whole genome shotgun (WGS) entry which is preliminary data.</text>
</comment>
<dbReference type="Proteomes" id="UP001159363">
    <property type="component" value="Chromosome 11"/>
</dbReference>
<accession>A0ABQ9GGS7</accession>